<organism evidence="2 3">
    <name type="scientific">Ditylenchus destructor</name>
    <dbReference type="NCBI Taxonomy" id="166010"/>
    <lineage>
        <taxon>Eukaryota</taxon>
        <taxon>Metazoa</taxon>
        <taxon>Ecdysozoa</taxon>
        <taxon>Nematoda</taxon>
        <taxon>Chromadorea</taxon>
        <taxon>Rhabditida</taxon>
        <taxon>Tylenchina</taxon>
        <taxon>Tylenchomorpha</taxon>
        <taxon>Sphaerularioidea</taxon>
        <taxon>Anguinidae</taxon>
        <taxon>Anguininae</taxon>
        <taxon>Ditylenchus</taxon>
    </lineage>
</organism>
<feature type="compositionally biased region" description="Polar residues" evidence="1">
    <location>
        <begin position="116"/>
        <end position="125"/>
    </location>
</feature>
<comment type="caution">
    <text evidence="2">The sequence shown here is derived from an EMBL/GenBank/DDBJ whole genome shotgun (WGS) entry which is preliminary data.</text>
</comment>
<dbReference type="PANTHER" id="PTHR21523:SF46">
    <property type="entry name" value="MLT-TEN (MLT-10) RELATED"/>
    <property type="match status" value="1"/>
</dbReference>
<keyword evidence="3" id="KW-1185">Reference proteome</keyword>
<evidence type="ECO:0000256" key="1">
    <source>
        <dbReference type="SAM" id="MobiDB-lite"/>
    </source>
</evidence>
<dbReference type="Proteomes" id="UP001201812">
    <property type="component" value="Unassembled WGS sequence"/>
</dbReference>
<dbReference type="PANTHER" id="PTHR21523">
    <property type="match status" value="1"/>
</dbReference>
<gene>
    <name evidence="2" type="ORF">DdX_08898</name>
</gene>
<dbReference type="Pfam" id="PF04870">
    <property type="entry name" value="Moulting_cycle"/>
    <property type="match status" value="1"/>
</dbReference>
<protein>
    <submittedName>
        <fullName evidence="2">Moulting cycle domain-containing protein</fullName>
    </submittedName>
</protein>
<feature type="compositionally biased region" description="Basic residues" evidence="1">
    <location>
        <begin position="136"/>
        <end position="145"/>
    </location>
</feature>
<evidence type="ECO:0000313" key="2">
    <source>
        <dbReference type="EMBL" id="KAI1714008.1"/>
    </source>
</evidence>
<name>A0AAD4R6Y2_9BILA</name>
<feature type="region of interest" description="Disordered" evidence="1">
    <location>
        <begin position="116"/>
        <end position="167"/>
    </location>
</feature>
<evidence type="ECO:0000313" key="3">
    <source>
        <dbReference type="Proteomes" id="UP001201812"/>
    </source>
</evidence>
<dbReference type="AlphaFoldDB" id="A0AAD4R6Y2"/>
<dbReference type="EMBL" id="JAKKPZ010000014">
    <property type="protein sequence ID" value="KAI1714008.1"/>
    <property type="molecule type" value="Genomic_DNA"/>
</dbReference>
<dbReference type="InterPro" id="IPR006954">
    <property type="entry name" value="Mlt-10-like"/>
</dbReference>
<sequence length="644" mass="72686">MNGEQFKRVETLHKHWYADAINALLGAVGRETFLKMNKQRRQAFIHCLDSISDDSDVSAGAKCLVAAWDNTLPLQIKQEKKNIIRPGRTLKSVILRLRKPTEISVTNAFIQSSASKYTQDTNPNKFRSPRLEKYKQSKKQRHQFKRSINENQKSGEDKDSEESLTVRNADRVPSLASAGVAAAVQTPIRTISKLFTNFIRAADEKEARLTPWKQSYAKLQKLNEFLESQRETRKYRHRMLDVVVDFDSKYRKTRKISERMKSVMPEFAKEKLPKLMPPLYDLLDTMTNHTKRVNLSFLSPKLASVMQRYDPAETTNFLSPSLFPLFRDKSPNAILPVPQLLDAAPGLNAGDRAAMLELIMEASGAGKIVEDALKLVRQRSELAGLMEDIDGVSNIVSTKFVDIKRSMSAKQKRDLQWRKYTFLTAAQLESMYGDKGLYNLTTTQQMPFDIEQYGQLSAVQRKRSLIRTIRLIAANSTSFPENRTDSSMRSRTKRQDPFRIIGPTILSPFSFSPLIRVFQLLGPVVLSPNIFSPKIIAPNLMSPPILSPQIFNPLILTPILFGPNIFSPQIFDPYILSPYVLSPNIFNPYVASPVILSPHLLSPDILSPTVLGGAILNPYALSPAILTESALAIDFLSPSIFSRK</sequence>
<reference evidence="2" key="1">
    <citation type="submission" date="2022-01" db="EMBL/GenBank/DDBJ databases">
        <title>Genome Sequence Resource for Two Populations of Ditylenchus destructor, the Migratory Endoparasitic Phytonematode.</title>
        <authorList>
            <person name="Zhang H."/>
            <person name="Lin R."/>
            <person name="Xie B."/>
        </authorList>
    </citation>
    <scope>NUCLEOTIDE SEQUENCE</scope>
    <source>
        <strain evidence="2">BazhouSP</strain>
    </source>
</reference>
<accession>A0AAD4R6Y2</accession>
<proteinExistence type="predicted"/>